<keyword evidence="2" id="KW-0813">Transport</keyword>
<reference evidence="4 5" key="1">
    <citation type="journal article" date="2023" name="Commun. Biol.">
        <title>Genome analysis of Parmales, the sister group of diatoms, reveals the evolutionary specialization of diatoms from phago-mixotrophs to photoautotrophs.</title>
        <authorList>
            <person name="Ban H."/>
            <person name="Sato S."/>
            <person name="Yoshikawa S."/>
            <person name="Yamada K."/>
            <person name="Nakamura Y."/>
            <person name="Ichinomiya M."/>
            <person name="Sato N."/>
            <person name="Blanc-Mathieu R."/>
            <person name="Endo H."/>
            <person name="Kuwata A."/>
            <person name="Ogata H."/>
        </authorList>
    </citation>
    <scope>NUCLEOTIDE SEQUENCE [LARGE SCALE GENOMIC DNA]</scope>
</reference>
<name>A0ABQ6M3J5_9STRA</name>
<dbReference type="PANTHER" id="PTHR13405:SF11">
    <property type="entry name" value="NUCLEAR PORE COMPLEX PROTEIN NUP133"/>
    <property type="match status" value="1"/>
</dbReference>
<dbReference type="EMBL" id="BRYB01003657">
    <property type="protein sequence ID" value="GMI18939.1"/>
    <property type="molecule type" value="Genomic_DNA"/>
</dbReference>
<accession>A0ABQ6M3J5</accession>
<dbReference type="Proteomes" id="UP001165060">
    <property type="component" value="Unassembled WGS sequence"/>
</dbReference>
<evidence type="ECO:0000256" key="2">
    <source>
        <dbReference type="ARBA" id="ARBA00022448"/>
    </source>
</evidence>
<evidence type="ECO:0000256" key="3">
    <source>
        <dbReference type="ARBA" id="ARBA00023242"/>
    </source>
</evidence>
<dbReference type="PANTHER" id="PTHR13405">
    <property type="entry name" value="NUCLEAR PORE COMPLEX PROTEIN NUP133"/>
    <property type="match status" value="1"/>
</dbReference>
<comment type="caution">
    <text evidence="4">The sequence shown here is derived from an EMBL/GenBank/DDBJ whole genome shotgun (WGS) entry which is preliminary data.</text>
</comment>
<organism evidence="4 5">
    <name type="scientific">Tetraparma gracilis</name>
    <dbReference type="NCBI Taxonomy" id="2962635"/>
    <lineage>
        <taxon>Eukaryota</taxon>
        <taxon>Sar</taxon>
        <taxon>Stramenopiles</taxon>
        <taxon>Ochrophyta</taxon>
        <taxon>Bolidophyceae</taxon>
        <taxon>Parmales</taxon>
        <taxon>Triparmaceae</taxon>
        <taxon>Tetraparma</taxon>
    </lineage>
</organism>
<gene>
    <name evidence="4" type="ORF">TeGR_g3808</name>
</gene>
<evidence type="ECO:0000313" key="5">
    <source>
        <dbReference type="Proteomes" id="UP001165060"/>
    </source>
</evidence>
<evidence type="ECO:0000313" key="4">
    <source>
        <dbReference type="EMBL" id="GMI18939.1"/>
    </source>
</evidence>
<evidence type="ECO:0000256" key="1">
    <source>
        <dbReference type="ARBA" id="ARBA00004123"/>
    </source>
</evidence>
<keyword evidence="5" id="KW-1185">Reference proteome</keyword>
<proteinExistence type="predicted"/>
<feature type="non-terminal residue" evidence="4">
    <location>
        <position position="1"/>
    </location>
</feature>
<dbReference type="InterPro" id="IPR037624">
    <property type="entry name" value="Nup133-like"/>
</dbReference>
<keyword evidence="3" id="KW-0539">Nucleus</keyword>
<protein>
    <submittedName>
        <fullName evidence="4">Uncharacterized protein</fullName>
    </submittedName>
</protein>
<sequence length="751" mass="78422">GSPPPTLHPSPAQDVGIACYLSFPGAPPTVIAFSLASCDKQTTQTGADFVATLPPAACGTIVGGGTGVLHDGGVRLFTSGGMCVAVNAKFEKEVDLGVGGDGGGMADGEGEVSVDAVEGIVEGAFVKYETMLAQSENNASFSSESIVRSVAALGSLAASAVDAGVSLASTALLAAPSSLQQTASDALSSKLARHTSFISFLRHSGLFPRLTNARRVLAEHGEMLNSAIELCNLRNDTVQAGEKDAARALTEALADINNDVLNLVSRLATLQARASASASDSSTDSATASSILRSSSTALVVCFGAALKRRGELLEVYEMGSEAGIWTESDAVRELLLVQLTKIGSLGDSYETKVEDAMLTHNLCVFLLASFKARSLNVDQLEQYEKSKAVCCSLLTTMVKDGSKTALKVAVEHGYSEGICAICMHEDNAAAWGVQELGGMVEEKFGTGAEGEVFCRFVLEWLGKNDLLSDALSIGRMCPPVLSAYLETGAAGDVKWINDARNGDFGGSAASLLDLSGRTSNLLQKKAYLSLAVIAGEADGGASWADDERAKQELVGVYAQEMISGEGGGGITRDTMAMDDKEIAEAAIAELGDTTNGINVTSFAMVVLAVATKIKKEKKAYILTEKNEDLAEALAVQMWEGVMKRELVAWRKIAAEKSEITEQELQERIRGTELWAVMRAYVESDEEGQFGLCGGGGEAETKRLEGVVGGLGGGGGKGVRGLVEVVGIAAAMAERGEGGEEGEDEMDVQQQ</sequence>
<comment type="subcellular location">
    <subcellularLocation>
        <location evidence="1">Nucleus</location>
    </subcellularLocation>
</comment>